<dbReference type="InterPro" id="IPR005846">
    <property type="entry name" value="A-D-PHexomutase_a/b/a-III"/>
</dbReference>
<keyword evidence="3" id="KW-0597">Phosphoprotein</keyword>
<dbReference type="GO" id="GO:0005975">
    <property type="term" value="P:carbohydrate metabolic process"/>
    <property type="evidence" value="ECO:0007669"/>
    <property type="project" value="InterPro"/>
</dbReference>
<feature type="domain" description="Alpha-D-phosphohexomutase alpha/beta/alpha" evidence="10">
    <location>
        <begin position="150"/>
        <end position="249"/>
    </location>
</feature>
<evidence type="ECO:0000256" key="3">
    <source>
        <dbReference type="ARBA" id="ARBA00022553"/>
    </source>
</evidence>
<evidence type="ECO:0000259" key="11">
    <source>
        <dbReference type="Pfam" id="PF02880"/>
    </source>
</evidence>
<dbReference type="GO" id="GO:0006166">
    <property type="term" value="P:purine ribonucleoside salvage"/>
    <property type="evidence" value="ECO:0007669"/>
    <property type="project" value="TreeGrafter"/>
</dbReference>
<dbReference type="AlphaFoldDB" id="A0A7W8LQG5"/>
<dbReference type="GO" id="GO:0000287">
    <property type="term" value="F:magnesium ion binding"/>
    <property type="evidence" value="ECO:0007669"/>
    <property type="project" value="InterPro"/>
</dbReference>
<dbReference type="PANTHER" id="PTHR45745:SF1">
    <property type="entry name" value="PHOSPHOGLUCOMUTASE 2B-RELATED"/>
    <property type="match status" value="1"/>
</dbReference>
<dbReference type="InterPro" id="IPR005843">
    <property type="entry name" value="A-D-PHexomutase_C"/>
</dbReference>
<keyword evidence="6" id="KW-0413">Isomerase</keyword>
<dbReference type="GO" id="GO:0008973">
    <property type="term" value="F:phosphopentomutase activity"/>
    <property type="evidence" value="ECO:0007669"/>
    <property type="project" value="TreeGrafter"/>
</dbReference>
<evidence type="ECO:0000313" key="13">
    <source>
        <dbReference type="Proteomes" id="UP000525389"/>
    </source>
</evidence>
<name>A0A7W8LQG5_9DEIO</name>
<evidence type="ECO:0000313" key="12">
    <source>
        <dbReference type="EMBL" id="MBB5234816.1"/>
    </source>
</evidence>
<comment type="similarity">
    <text evidence="2 7">Belongs to the phosphohexose mutase family.</text>
</comment>
<dbReference type="InterPro" id="IPR036900">
    <property type="entry name" value="A-D-PHexomutase_C_sf"/>
</dbReference>
<dbReference type="Pfam" id="PF02879">
    <property type="entry name" value="PGM_PMM_II"/>
    <property type="match status" value="1"/>
</dbReference>
<reference evidence="12 13" key="1">
    <citation type="submission" date="2020-08" db="EMBL/GenBank/DDBJ databases">
        <title>Genomic Encyclopedia of Type Strains, Phase IV (KMG-IV): sequencing the most valuable type-strain genomes for metagenomic binning, comparative biology and taxonomic classification.</title>
        <authorList>
            <person name="Goeker M."/>
        </authorList>
    </citation>
    <scope>NUCLEOTIDE SEQUENCE [LARGE SCALE GENOMIC DNA]</scope>
    <source>
        <strain evidence="12 13">DSM 101791</strain>
    </source>
</reference>
<evidence type="ECO:0000256" key="2">
    <source>
        <dbReference type="ARBA" id="ARBA00010231"/>
    </source>
</evidence>
<dbReference type="InterPro" id="IPR005845">
    <property type="entry name" value="A-D-PHexomutase_a/b/a-II"/>
</dbReference>
<keyword evidence="13" id="KW-1185">Reference proteome</keyword>
<dbReference type="Proteomes" id="UP000525389">
    <property type="component" value="Unassembled WGS sequence"/>
</dbReference>
<organism evidence="12 13">
    <name type="scientific">Deinococcus budaensis</name>
    <dbReference type="NCBI Taxonomy" id="1665626"/>
    <lineage>
        <taxon>Bacteria</taxon>
        <taxon>Thermotogati</taxon>
        <taxon>Deinococcota</taxon>
        <taxon>Deinococci</taxon>
        <taxon>Deinococcales</taxon>
        <taxon>Deinococcaceae</taxon>
        <taxon>Deinococcus</taxon>
    </lineage>
</organism>
<keyword evidence="4 7" id="KW-0479">Metal-binding</keyword>
<dbReference type="RefSeq" id="WP_184029126.1">
    <property type="nucleotide sequence ID" value="NZ_JACHFN010000007.1"/>
</dbReference>
<evidence type="ECO:0000256" key="5">
    <source>
        <dbReference type="ARBA" id="ARBA00022842"/>
    </source>
</evidence>
<dbReference type="Gene3D" id="3.40.120.10">
    <property type="entry name" value="Alpha-D-Glucose-1,6-Bisphosphate, subunit A, domain 3"/>
    <property type="match status" value="3"/>
</dbReference>
<dbReference type="PROSITE" id="PS00710">
    <property type="entry name" value="PGM_PMM"/>
    <property type="match status" value="1"/>
</dbReference>
<sequence length="474" mass="51103">MKLTFGTDGWRDVIAEGFTVANVRRVAQAHASTILASGGQHVLVAHDTRFLGERFARAAADTLQNVGLNVTLLGTVPTPALSWAVRDLRAAGGIMITASHNPSPYQGYKLKGPYGGGATPALVAQVQAQMDVPVEARQPGRQDAADIRLPYLHALGRLIDPAALRRAALPLYHDAMHGAAGGWLRSFADIHNLQVPVHELRAIPDPLFGGVNPEPIPSNLEVTRRAMQDAARPTFAMVTDGDADRIGAVLAGGQYFNSHQIFAVLLHHLARRGLRGRVVKTVSTSGIIDRLAALHGLEVVQTPVGFKYITEAFLAGESDPAQRVLIGGEESGGIGIQGHVPERDGLLNGLLLQEAVAVTGMGLDDQFAEIERLTGWSHHYDRLDLHLPGELDRLSLLEDAGQQRRLLNHVIEEVVTLDGVKLSFPGGFAMIRPSGTEPVVRLYVEAPSPSDVALLLDKLRVLTLKHTRDNFPKN</sequence>
<dbReference type="Gene3D" id="3.30.310.50">
    <property type="entry name" value="Alpha-D-phosphohexomutase, C-terminal domain"/>
    <property type="match status" value="1"/>
</dbReference>
<comment type="cofactor">
    <cofactor evidence="1">
        <name>Mg(2+)</name>
        <dbReference type="ChEBI" id="CHEBI:18420"/>
    </cofactor>
</comment>
<dbReference type="SUPFAM" id="SSF53738">
    <property type="entry name" value="Phosphoglucomutase, first 3 domains"/>
    <property type="match status" value="3"/>
</dbReference>
<dbReference type="InterPro" id="IPR005844">
    <property type="entry name" value="A-D-PHexomutase_a/b/a-I"/>
</dbReference>
<accession>A0A7W8LQG5</accession>
<dbReference type="Pfam" id="PF00408">
    <property type="entry name" value="PGM_PMM_IV"/>
    <property type="match status" value="1"/>
</dbReference>
<dbReference type="InterPro" id="IPR016066">
    <property type="entry name" value="A-D-PHexomutase_CS"/>
</dbReference>
<dbReference type="InterPro" id="IPR005841">
    <property type="entry name" value="Alpha-D-phosphohexomutase_SF"/>
</dbReference>
<evidence type="ECO:0000259" key="10">
    <source>
        <dbReference type="Pfam" id="PF02879"/>
    </source>
</evidence>
<evidence type="ECO:0000256" key="1">
    <source>
        <dbReference type="ARBA" id="ARBA00001946"/>
    </source>
</evidence>
<dbReference type="Pfam" id="PF02878">
    <property type="entry name" value="PGM_PMM_I"/>
    <property type="match status" value="1"/>
</dbReference>
<dbReference type="InterPro" id="IPR016055">
    <property type="entry name" value="A-D-PHexomutase_a/b/a-I/II/III"/>
</dbReference>
<dbReference type="PANTHER" id="PTHR45745">
    <property type="entry name" value="PHOSPHOMANNOMUTASE 45A"/>
    <property type="match status" value="1"/>
</dbReference>
<dbReference type="Pfam" id="PF02880">
    <property type="entry name" value="PGM_PMM_III"/>
    <property type="match status" value="1"/>
</dbReference>
<keyword evidence="5 7" id="KW-0460">Magnesium</keyword>
<feature type="domain" description="Alpha-D-phosphohexomutase alpha/beta/alpha" evidence="9">
    <location>
        <begin position="3"/>
        <end position="130"/>
    </location>
</feature>
<dbReference type="EMBL" id="JACHFN010000007">
    <property type="protein sequence ID" value="MBB5234816.1"/>
    <property type="molecule type" value="Genomic_DNA"/>
</dbReference>
<dbReference type="PRINTS" id="PR00509">
    <property type="entry name" value="PGMPMM"/>
</dbReference>
<gene>
    <name evidence="12" type="ORF">HNQ09_002259</name>
</gene>
<protein>
    <submittedName>
        <fullName evidence="12">Phosphomannomutase</fullName>
    </submittedName>
</protein>
<comment type="caution">
    <text evidence="12">The sequence shown here is derived from an EMBL/GenBank/DDBJ whole genome shotgun (WGS) entry which is preliminary data.</text>
</comment>
<dbReference type="SUPFAM" id="SSF55957">
    <property type="entry name" value="Phosphoglucomutase, C-terminal domain"/>
    <property type="match status" value="1"/>
</dbReference>
<proteinExistence type="inferred from homology"/>
<feature type="domain" description="Alpha-D-phosphohexomutase C-terminal" evidence="8">
    <location>
        <begin position="411"/>
        <end position="458"/>
    </location>
</feature>
<feature type="domain" description="Alpha-D-phosphohexomutase alpha/beta/alpha" evidence="11">
    <location>
        <begin position="257"/>
        <end position="369"/>
    </location>
</feature>
<evidence type="ECO:0000259" key="9">
    <source>
        <dbReference type="Pfam" id="PF02878"/>
    </source>
</evidence>
<evidence type="ECO:0000256" key="7">
    <source>
        <dbReference type="RuleBase" id="RU004326"/>
    </source>
</evidence>
<evidence type="ECO:0000259" key="8">
    <source>
        <dbReference type="Pfam" id="PF00408"/>
    </source>
</evidence>
<evidence type="ECO:0000256" key="4">
    <source>
        <dbReference type="ARBA" id="ARBA00022723"/>
    </source>
</evidence>
<evidence type="ECO:0000256" key="6">
    <source>
        <dbReference type="ARBA" id="ARBA00023235"/>
    </source>
</evidence>